<feature type="binding site" evidence="10">
    <location>
        <position position="289"/>
    </location>
    <ligand>
        <name>substrate</name>
    </ligand>
</feature>
<evidence type="ECO:0000256" key="2">
    <source>
        <dbReference type="ARBA" id="ARBA00010838"/>
    </source>
</evidence>
<evidence type="ECO:0000256" key="11">
    <source>
        <dbReference type="PROSITE-ProRule" id="PRU10055"/>
    </source>
</evidence>
<keyword evidence="7 12" id="KW-0326">Glycosidase</keyword>
<feature type="active site" description="Proton donor" evidence="9">
    <location>
        <position position="163"/>
    </location>
</feature>
<dbReference type="GO" id="GO:0005829">
    <property type="term" value="C:cytosol"/>
    <property type="evidence" value="ECO:0007669"/>
    <property type="project" value="TreeGrafter"/>
</dbReference>
<evidence type="ECO:0000256" key="6">
    <source>
        <dbReference type="ARBA" id="ARBA00023277"/>
    </source>
</evidence>
<evidence type="ECO:0000313" key="14">
    <source>
        <dbReference type="Proteomes" id="UP000216998"/>
    </source>
</evidence>
<keyword evidence="4 12" id="KW-0378">Hydrolase</keyword>
<gene>
    <name evidence="13" type="ORF">CHU95_12425</name>
</gene>
<sequence length="445" mass="50306">MRFPDGFRWGVSTSSYQIEGGAPDDGRGPSIWDTYCASPGRVANGDTGTVACDHYHRWEEDLDLIRTLGAQQYRFSIMWGRVLPDGTGVTNPKGLDFYDRLVDGMLERGLEPWPCLYHWDLPQALQDRGGWVNRDSAGWFADYTALMVRRLGDRARTWVTFNEPSVCAWVGNEEGRHAPGLTDPRAAVRVAHHLNLAHGRAVGVVRDLAPGVPVGFVLPVHTGRPLPQFAERDAHLVGLFEDKWNGVFLGPVHLGRYPDSVLDRFAPHIQPGDMAEISRPVDYQGVNHYFPTYLSPAEGTAWPFKIVEPPKYLRRTEMNWGIDGHAFYQALDGLRRDYGNPPVYVTENGAAFLDIPGPDGRIDDQDRIAYYRDYLAGMHRAMTEGADIRGYMPWSLLDNFEWAHGYNKRFGLVHVDYQSLKRTPKASFDFMRRVMHENAVPMTGD</sequence>
<feature type="binding site" evidence="10">
    <location>
        <position position="118"/>
    </location>
    <ligand>
        <name>substrate</name>
    </ligand>
</feature>
<dbReference type="PRINTS" id="PR00131">
    <property type="entry name" value="GLHYDRLASE1"/>
</dbReference>
<dbReference type="EC" id="3.2.1.21" evidence="3 12"/>
<evidence type="ECO:0000256" key="3">
    <source>
        <dbReference type="ARBA" id="ARBA00012744"/>
    </source>
</evidence>
<name>A0A255Z086_9PROT</name>
<dbReference type="OrthoDB" id="9765195at2"/>
<evidence type="ECO:0000256" key="5">
    <source>
        <dbReference type="ARBA" id="ARBA00023001"/>
    </source>
</evidence>
<dbReference type="PROSITE" id="PS00572">
    <property type="entry name" value="GLYCOSYL_HYDROL_F1_1"/>
    <property type="match status" value="1"/>
</dbReference>
<protein>
    <recommendedName>
        <fullName evidence="3 12">Beta-glucosidase</fullName>
        <ecNumber evidence="3 12">3.2.1.21</ecNumber>
    </recommendedName>
</protein>
<comment type="caution">
    <text evidence="13">The sequence shown here is derived from an EMBL/GenBank/DDBJ whole genome shotgun (WGS) entry which is preliminary data.</text>
</comment>
<dbReference type="SUPFAM" id="SSF51445">
    <property type="entry name" value="(Trans)glycosidases"/>
    <property type="match status" value="1"/>
</dbReference>
<dbReference type="InterPro" id="IPR018120">
    <property type="entry name" value="Glyco_hydro_1_AS"/>
</dbReference>
<feature type="binding site" evidence="10">
    <location>
        <position position="394"/>
    </location>
    <ligand>
        <name>substrate</name>
    </ligand>
</feature>
<dbReference type="GO" id="GO:0008422">
    <property type="term" value="F:beta-glucosidase activity"/>
    <property type="evidence" value="ECO:0007669"/>
    <property type="project" value="UniProtKB-EC"/>
</dbReference>
<dbReference type="FunFam" id="3.20.20.80:FF:000004">
    <property type="entry name" value="Beta-glucosidase 6-phospho-beta-glucosidase"/>
    <property type="match status" value="1"/>
</dbReference>
<dbReference type="Pfam" id="PF00232">
    <property type="entry name" value="Glyco_hydro_1"/>
    <property type="match status" value="1"/>
</dbReference>
<feature type="binding site" evidence="10">
    <location>
        <position position="162"/>
    </location>
    <ligand>
        <name>substrate</name>
    </ligand>
</feature>
<evidence type="ECO:0000256" key="7">
    <source>
        <dbReference type="ARBA" id="ARBA00023295"/>
    </source>
</evidence>
<dbReference type="InterPro" id="IPR001360">
    <property type="entry name" value="Glyco_hydro_1"/>
</dbReference>
<dbReference type="InterPro" id="IPR017853">
    <property type="entry name" value="GH"/>
</dbReference>
<accession>A0A255Z086</accession>
<evidence type="ECO:0000256" key="4">
    <source>
        <dbReference type="ARBA" id="ARBA00022801"/>
    </source>
</evidence>
<dbReference type="PANTHER" id="PTHR10353">
    <property type="entry name" value="GLYCOSYL HYDROLASE"/>
    <property type="match status" value="1"/>
</dbReference>
<keyword evidence="14" id="KW-1185">Reference proteome</keyword>
<dbReference type="Gene3D" id="3.20.20.80">
    <property type="entry name" value="Glycosidases"/>
    <property type="match status" value="1"/>
</dbReference>
<organism evidence="13 14">
    <name type="scientific">Niveispirillum lacus</name>
    <dbReference type="NCBI Taxonomy" id="1981099"/>
    <lineage>
        <taxon>Bacteria</taxon>
        <taxon>Pseudomonadati</taxon>
        <taxon>Pseudomonadota</taxon>
        <taxon>Alphaproteobacteria</taxon>
        <taxon>Rhodospirillales</taxon>
        <taxon>Azospirillaceae</taxon>
        <taxon>Niveispirillum</taxon>
    </lineage>
</organism>
<evidence type="ECO:0000313" key="13">
    <source>
        <dbReference type="EMBL" id="OYQ34354.1"/>
    </source>
</evidence>
<evidence type="ECO:0000256" key="1">
    <source>
        <dbReference type="ARBA" id="ARBA00000448"/>
    </source>
</evidence>
<evidence type="ECO:0000256" key="8">
    <source>
        <dbReference type="ARBA" id="ARBA00023326"/>
    </source>
</evidence>
<dbReference type="NCBIfam" id="TIGR03356">
    <property type="entry name" value="BGL"/>
    <property type="match status" value="1"/>
</dbReference>
<reference evidence="13 14" key="1">
    <citation type="submission" date="2017-07" db="EMBL/GenBank/DDBJ databases">
        <title>Niveispirillum cyanobacteriorum sp. nov., isolated from cyanobacterial aggregates in a eutrophic lake.</title>
        <authorList>
            <person name="Cai H."/>
        </authorList>
    </citation>
    <scope>NUCLEOTIDE SEQUENCE [LARGE SCALE GENOMIC DNA]</scope>
    <source>
        <strain evidence="14">TH1-14</strain>
    </source>
</reference>
<dbReference type="PROSITE" id="PS00653">
    <property type="entry name" value="GLYCOSYL_HYDROL_F1_2"/>
    <property type="match status" value="1"/>
</dbReference>
<feature type="active site" description="Nucleophile" evidence="9 11">
    <location>
        <position position="347"/>
    </location>
</feature>
<dbReference type="EMBL" id="NOXU01000029">
    <property type="protein sequence ID" value="OYQ34354.1"/>
    <property type="molecule type" value="Genomic_DNA"/>
</dbReference>
<feature type="binding site" evidence="10">
    <location>
        <position position="17"/>
    </location>
    <ligand>
        <name>substrate</name>
    </ligand>
</feature>
<proteinExistence type="inferred from homology"/>
<comment type="similarity">
    <text evidence="2 12">Belongs to the glycosyl hydrolase 1 family.</text>
</comment>
<dbReference type="Proteomes" id="UP000216998">
    <property type="component" value="Unassembled WGS sequence"/>
</dbReference>
<feature type="binding site" evidence="10">
    <location>
        <begin position="401"/>
        <end position="402"/>
    </location>
    <ligand>
        <name>substrate</name>
    </ligand>
</feature>
<keyword evidence="6" id="KW-0119">Carbohydrate metabolism</keyword>
<dbReference type="InterPro" id="IPR033132">
    <property type="entry name" value="GH_1_N_CS"/>
</dbReference>
<dbReference type="AlphaFoldDB" id="A0A255Z086"/>
<dbReference type="InterPro" id="IPR017736">
    <property type="entry name" value="Glyco_hydro_1_beta-glucosidase"/>
</dbReference>
<dbReference type="GO" id="GO:0030245">
    <property type="term" value="P:cellulose catabolic process"/>
    <property type="evidence" value="ECO:0007669"/>
    <property type="project" value="UniProtKB-KW"/>
</dbReference>
<keyword evidence="5" id="KW-0136">Cellulose degradation</keyword>
<evidence type="ECO:0000256" key="9">
    <source>
        <dbReference type="PIRSR" id="PIRSR617736-1"/>
    </source>
</evidence>
<dbReference type="PANTHER" id="PTHR10353:SF36">
    <property type="entry name" value="LP05116P"/>
    <property type="match status" value="1"/>
</dbReference>
<keyword evidence="8" id="KW-0624">Polysaccharide degradation</keyword>
<evidence type="ECO:0000256" key="12">
    <source>
        <dbReference type="RuleBase" id="RU361175"/>
    </source>
</evidence>
<evidence type="ECO:0000256" key="10">
    <source>
        <dbReference type="PIRSR" id="PIRSR617736-2"/>
    </source>
</evidence>
<comment type="catalytic activity">
    <reaction evidence="1 12">
        <text>Hydrolysis of terminal, non-reducing beta-D-glucosyl residues with release of beta-D-glucose.</text>
        <dbReference type="EC" id="3.2.1.21"/>
    </reaction>
</comment>